<accession>A0ABR4FBU7</accession>
<comment type="caution">
    <text evidence="2">The sequence shown here is derived from an EMBL/GenBank/DDBJ whole genome shotgun (WGS) entry which is preliminary data.</text>
</comment>
<organism evidence="2 3">
    <name type="scientific">Diaporthe vaccinii</name>
    <dbReference type="NCBI Taxonomy" id="105482"/>
    <lineage>
        <taxon>Eukaryota</taxon>
        <taxon>Fungi</taxon>
        <taxon>Dikarya</taxon>
        <taxon>Ascomycota</taxon>
        <taxon>Pezizomycotina</taxon>
        <taxon>Sordariomycetes</taxon>
        <taxon>Sordariomycetidae</taxon>
        <taxon>Diaporthales</taxon>
        <taxon>Diaporthaceae</taxon>
        <taxon>Diaporthe</taxon>
        <taxon>Diaporthe eres species complex</taxon>
    </lineage>
</organism>
<evidence type="ECO:0000313" key="2">
    <source>
        <dbReference type="EMBL" id="KAL2292170.1"/>
    </source>
</evidence>
<sequence length="130" mass="14339">MRESDRPTDTPALHCTAPHPGTGHRANLKGLDSLHSSPPPLGCATQSTPFEATSQLLPRTWTAFLTRLSIYRHLDTHAALPFLDRSEAAPNRRPLSTQVDHPFTSFGLCSQRIARPESSLTNLAHDEAHR</sequence>
<name>A0ABR4FBU7_9PEZI</name>
<proteinExistence type="predicted"/>
<dbReference type="EMBL" id="JBAWTH010000004">
    <property type="protein sequence ID" value="KAL2292170.1"/>
    <property type="molecule type" value="Genomic_DNA"/>
</dbReference>
<feature type="region of interest" description="Disordered" evidence="1">
    <location>
        <begin position="1"/>
        <end position="47"/>
    </location>
</feature>
<evidence type="ECO:0000256" key="1">
    <source>
        <dbReference type="SAM" id="MobiDB-lite"/>
    </source>
</evidence>
<reference evidence="2 3" key="1">
    <citation type="submission" date="2024-03" db="EMBL/GenBank/DDBJ databases">
        <title>A high-quality draft genome sequence of Diaporthe vaccinii, a causative agent of upright dieback and viscid rot disease in cranberry plants.</title>
        <authorList>
            <person name="Sarrasin M."/>
            <person name="Lang B.F."/>
            <person name="Burger G."/>
        </authorList>
    </citation>
    <scope>NUCLEOTIDE SEQUENCE [LARGE SCALE GENOMIC DNA]</scope>
    <source>
        <strain evidence="2 3">IS7</strain>
    </source>
</reference>
<keyword evidence="3" id="KW-1185">Reference proteome</keyword>
<gene>
    <name evidence="2" type="ORF">FJTKL_10812</name>
</gene>
<protein>
    <submittedName>
        <fullName evidence="2">Uncharacterized protein</fullName>
    </submittedName>
</protein>
<evidence type="ECO:0000313" key="3">
    <source>
        <dbReference type="Proteomes" id="UP001600888"/>
    </source>
</evidence>
<dbReference type="Proteomes" id="UP001600888">
    <property type="component" value="Unassembled WGS sequence"/>
</dbReference>